<dbReference type="GO" id="GO:0005524">
    <property type="term" value="F:ATP binding"/>
    <property type="evidence" value="ECO:0007669"/>
    <property type="project" value="UniProtKB-KW"/>
</dbReference>
<evidence type="ECO:0000256" key="2">
    <source>
        <dbReference type="ARBA" id="ARBA00022679"/>
    </source>
</evidence>
<evidence type="ECO:0000313" key="8">
    <source>
        <dbReference type="Proteomes" id="UP000481288"/>
    </source>
</evidence>
<keyword evidence="4 7" id="KW-0418">Kinase</keyword>
<dbReference type="OrthoDB" id="25129at2759"/>
<dbReference type="InterPro" id="IPR002575">
    <property type="entry name" value="Aminoglycoside_PTrfase"/>
</dbReference>
<proteinExistence type="inferred from homology"/>
<dbReference type="Gene3D" id="3.30.200.20">
    <property type="entry name" value="Phosphorylase Kinase, domain 1"/>
    <property type="match status" value="1"/>
</dbReference>
<evidence type="ECO:0000256" key="3">
    <source>
        <dbReference type="ARBA" id="ARBA00022741"/>
    </source>
</evidence>
<evidence type="ECO:0000256" key="5">
    <source>
        <dbReference type="ARBA" id="ARBA00022840"/>
    </source>
</evidence>
<dbReference type="PANTHER" id="PTHR34273:SF2">
    <property type="entry name" value="METHYLTHIORIBOSE KINASE"/>
    <property type="match status" value="1"/>
</dbReference>
<dbReference type="PANTHER" id="PTHR34273">
    <property type="entry name" value="METHYLTHIORIBOSE KINASE"/>
    <property type="match status" value="1"/>
</dbReference>
<dbReference type="SUPFAM" id="SSF56112">
    <property type="entry name" value="Protein kinase-like (PK-like)"/>
    <property type="match status" value="1"/>
</dbReference>
<dbReference type="InterPro" id="IPR011009">
    <property type="entry name" value="Kinase-like_dom_sf"/>
</dbReference>
<comment type="similarity">
    <text evidence="1">Belongs to the methylthioribose kinase family.</text>
</comment>
<accession>A0A7D8YM98</accession>
<keyword evidence="3" id="KW-0547">Nucleotide-binding</keyword>
<dbReference type="EMBL" id="QGMG01000306">
    <property type="protein sequence ID" value="TVY54776.1"/>
    <property type="molecule type" value="Genomic_DNA"/>
</dbReference>
<feature type="domain" description="Aminoglycoside phosphotransferase" evidence="6">
    <location>
        <begin position="60"/>
        <end position="273"/>
    </location>
</feature>
<keyword evidence="2" id="KW-0808">Transferase</keyword>
<reference evidence="7 8" key="1">
    <citation type="submission" date="2018-05" db="EMBL/GenBank/DDBJ databases">
        <title>Whole genome sequencing for identification of molecular markers to develop diagnostic detection tools for the regulated plant pathogen Lachnellula willkommii.</title>
        <authorList>
            <person name="Giroux E."/>
            <person name="Bilodeau G."/>
        </authorList>
    </citation>
    <scope>NUCLEOTIDE SEQUENCE [LARGE SCALE GENOMIC DNA]</scope>
    <source>
        <strain evidence="7 8">CBS 625.97</strain>
    </source>
</reference>
<organism evidence="7 8">
    <name type="scientific">Lachnellula cervina</name>
    <dbReference type="NCBI Taxonomy" id="1316786"/>
    <lineage>
        <taxon>Eukaryota</taxon>
        <taxon>Fungi</taxon>
        <taxon>Dikarya</taxon>
        <taxon>Ascomycota</taxon>
        <taxon>Pezizomycotina</taxon>
        <taxon>Leotiomycetes</taxon>
        <taxon>Helotiales</taxon>
        <taxon>Lachnaceae</taxon>
        <taxon>Lachnellula</taxon>
    </lineage>
</organism>
<dbReference type="AlphaFoldDB" id="A0A7D8YM98"/>
<keyword evidence="8" id="KW-1185">Reference proteome</keyword>
<evidence type="ECO:0000259" key="6">
    <source>
        <dbReference type="Pfam" id="PF01636"/>
    </source>
</evidence>
<dbReference type="Gene3D" id="3.90.1200.10">
    <property type="match status" value="1"/>
</dbReference>
<dbReference type="Pfam" id="PF01636">
    <property type="entry name" value="APH"/>
    <property type="match status" value="1"/>
</dbReference>
<comment type="caution">
    <text evidence="7">The sequence shown here is derived from an EMBL/GenBank/DDBJ whole genome shotgun (WGS) entry which is preliminary data.</text>
</comment>
<evidence type="ECO:0000256" key="1">
    <source>
        <dbReference type="ARBA" id="ARBA00010165"/>
    </source>
</evidence>
<keyword evidence="5" id="KW-0067">ATP-binding</keyword>
<dbReference type="GO" id="GO:0016301">
    <property type="term" value="F:kinase activity"/>
    <property type="evidence" value="ECO:0007669"/>
    <property type="project" value="UniProtKB-KW"/>
</dbReference>
<protein>
    <submittedName>
        <fullName evidence="7">4-hydroxytryptamine kinase psiK</fullName>
    </submittedName>
</protein>
<evidence type="ECO:0000313" key="7">
    <source>
        <dbReference type="EMBL" id="TVY54776.1"/>
    </source>
</evidence>
<evidence type="ECO:0000256" key="4">
    <source>
        <dbReference type="ARBA" id="ARBA00022777"/>
    </source>
</evidence>
<name>A0A7D8YM98_9HELO</name>
<gene>
    <name evidence="7" type="primary">psiK</name>
    <name evidence="7" type="ORF">LCER1_G005785</name>
</gene>
<dbReference type="Proteomes" id="UP000481288">
    <property type="component" value="Unassembled WGS sequence"/>
</dbReference>
<sequence>MATTSSKDEMLEKVQESLSLGPHACASLTQLSGGTANFVYRGTLIQPLQDGTTTIVIKHTEPYVASNPNFKLTSTRCDFEQAILSGLEQLSPISHSGITVKTPKLYTFSTETHTQIYSDLPSSTELKTYALTHSLTQAQCSRLGHALGLWAKTFHEWGAADQQQSLRKVMIGNVAMRELKYAINYPRLVATIEDFPNVLQASKEVLEAVAKDVRAWLDREEGSLIHGDFWSGNVLLRNAPFPTPEEPWEVFIIDWELSHLSTPAFDLGQMIAELFELKHFKDIDAGIWTIEAFMKGYGRLDDETAFRTGIHIGAHLICWGSRVQGWGTHEQVEAVVEVGRDFVVKGWEKDRDYFEETPLRYLFA</sequence>